<organism evidence="10 11">
    <name type="scientific">Hermetia illucens</name>
    <name type="common">Black soldier fly</name>
    <dbReference type="NCBI Taxonomy" id="343691"/>
    <lineage>
        <taxon>Eukaryota</taxon>
        <taxon>Metazoa</taxon>
        <taxon>Ecdysozoa</taxon>
        <taxon>Arthropoda</taxon>
        <taxon>Hexapoda</taxon>
        <taxon>Insecta</taxon>
        <taxon>Pterygota</taxon>
        <taxon>Neoptera</taxon>
        <taxon>Endopterygota</taxon>
        <taxon>Diptera</taxon>
        <taxon>Brachycera</taxon>
        <taxon>Stratiomyomorpha</taxon>
        <taxon>Stratiomyidae</taxon>
        <taxon>Hermetiinae</taxon>
        <taxon>Hermetia</taxon>
    </lineage>
</organism>
<reference evidence="10 11" key="1">
    <citation type="submission" date="2020-11" db="EMBL/GenBank/DDBJ databases">
        <authorList>
            <person name="Wallbank WR R."/>
            <person name="Pardo Diaz C."/>
            <person name="Kozak K."/>
            <person name="Martin S."/>
            <person name="Jiggins C."/>
            <person name="Moest M."/>
            <person name="Warren A I."/>
            <person name="Generalovic N T."/>
            <person name="Byers J.R.P. K."/>
            <person name="Montejo-Kovacevich G."/>
            <person name="Yen C E."/>
        </authorList>
    </citation>
    <scope>NUCLEOTIDE SEQUENCE [LARGE SCALE GENOMIC DNA]</scope>
</reference>
<dbReference type="SMART" id="SM00355">
    <property type="entry name" value="ZnF_C2H2"/>
    <property type="match status" value="18"/>
</dbReference>
<keyword evidence="3 5" id="KW-0863">Zinc-finger</keyword>
<feature type="domain" description="C2H2-type" evidence="8">
    <location>
        <begin position="767"/>
        <end position="794"/>
    </location>
</feature>
<feature type="domain" description="C2H2-type" evidence="8">
    <location>
        <begin position="655"/>
        <end position="683"/>
    </location>
</feature>
<evidence type="ECO:0000259" key="9">
    <source>
        <dbReference type="PROSITE" id="PS51915"/>
    </source>
</evidence>
<dbReference type="AlphaFoldDB" id="A0A7R8UC34"/>
<evidence type="ECO:0000256" key="4">
    <source>
        <dbReference type="ARBA" id="ARBA00022833"/>
    </source>
</evidence>
<feature type="domain" description="C2H2-type" evidence="8">
    <location>
        <begin position="568"/>
        <end position="598"/>
    </location>
</feature>
<feature type="domain" description="C2H2-type" evidence="8">
    <location>
        <begin position="739"/>
        <end position="766"/>
    </location>
</feature>
<gene>
    <name evidence="10" type="ORF">HERILL_LOCUS1264</name>
</gene>
<evidence type="ECO:0000256" key="1">
    <source>
        <dbReference type="ARBA" id="ARBA00022723"/>
    </source>
</evidence>
<feature type="domain" description="C2H2-type" evidence="8">
    <location>
        <begin position="503"/>
        <end position="530"/>
    </location>
</feature>
<protein>
    <submittedName>
        <fullName evidence="10">Uncharacterized protein</fullName>
    </submittedName>
</protein>
<dbReference type="PROSITE" id="PS51915">
    <property type="entry name" value="ZAD"/>
    <property type="match status" value="1"/>
</dbReference>
<feature type="region of interest" description="Disordered" evidence="7">
    <location>
        <begin position="84"/>
        <end position="107"/>
    </location>
</feature>
<dbReference type="Gene3D" id="3.40.1800.20">
    <property type="match status" value="1"/>
</dbReference>
<evidence type="ECO:0000313" key="11">
    <source>
        <dbReference type="Proteomes" id="UP000594454"/>
    </source>
</evidence>
<feature type="domain" description="C2H2-type" evidence="8">
    <location>
        <begin position="317"/>
        <end position="344"/>
    </location>
</feature>
<dbReference type="InterPro" id="IPR013087">
    <property type="entry name" value="Znf_C2H2_type"/>
</dbReference>
<dbReference type="PROSITE" id="PS00028">
    <property type="entry name" value="ZINC_FINGER_C2H2_1"/>
    <property type="match status" value="14"/>
</dbReference>
<proteinExistence type="predicted"/>
<evidence type="ECO:0000256" key="5">
    <source>
        <dbReference type="PROSITE-ProRule" id="PRU00042"/>
    </source>
</evidence>
<dbReference type="SUPFAM" id="SSF57716">
    <property type="entry name" value="Glucocorticoid receptor-like (DNA-binding domain)"/>
    <property type="match status" value="1"/>
</dbReference>
<feature type="domain" description="C2H2-type" evidence="8">
    <location>
        <begin position="710"/>
        <end position="738"/>
    </location>
</feature>
<sequence>MSRNSRKKVESTPASECIVCQEDLGDSHQLVFDEVGVELELQKLLFECFNLKVVQDKNIKQAVCDNCLNDLIETVDIHQKVVEEQTSNPAGEGPSGGTGNKIIPTGDDAEIFDNESAVEVLDSEDELTEEMLEEGLLYSDPDSEEDDDVGLKNNSLSVGDDDSKDAEEGHTEGSQMGLDEDDEEFYENIDYLEDMDQNFDFRSYKMQSLNSKFDDIIFPSDIICQLCTESFSKHAELMEHIKTLHGADGSYTCVLADNCEPATNFDDMAYHLVFKHYDLNNISLYAQCPSCAKRFSTFTTFNKHSCNDTKALSRALTQCNKCGDLFQSNKRYRFHLQFHLDDHRPKGCLICDKMFADENHLFEHLFYEHEEHTDFTCIRCDRVFTTEENLASHKKVHEIGRSFKCQMCPKSYLYNQQLKDHVLAHHSNKRAFQCHICGKYLYKQSLLNKHITLHDKPEEKEVSCCSICGFVGESDADTEDHIQKHHKNDSESYIVVEKIDVAYCCEYCEMAFQNRETLRTHRNTHSKNQFFCNMCPLVYDEFKKLKTHKLTHVDYVDKRKTFPVMRHYLCDVQDCTHSYLQWTTLRSHKRNKHLNKNVFTCPKCSEEFTNSIRFNQHMQTVHSGAVHACPLCDKTYSSKMAISVHVARKHNSPKLHCDKCSSVFVNEYYLQRHITAMHSPAQCPSCNKVLKSLKNLQVHQRSVHNQEKRYFCRYCNKGYFNQCGAIEHEETVHKKSKRFQCNLCDYKAIYKQTLTVHMRAHNNESPYKCEICPKAFRRAYGLSLHMRRHFDIRDFVCPYEGCGAAYPNQGILNSHLRKKHPNGINVKPRKRRTIAITGSSPTENDKVKQKKSRRRFDVPITNVFVDDDDGLDDGVIGEPQNMPSRSDNNEINEENPDEPVAYIFEASGQHNPAVIVQRNESDHDYIVRPDDSKIYGNVIEEYEVVAADVVLQQ</sequence>
<keyword evidence="4 6" id="KW-0862">Zinc</keyword>
<feature type="binding site" evidence="6">
    <location>
        <position position="67"/>
    </location>
    <ligand>
        <name>Zn(2+)</name>
        <dbReference type="ChEBI" id="CHEBI:29105"/>
    </ligand>
</feature>
<dbReference type="InterPro" id="IPR036236">
    <property type="entry name" value="Znf_C2H2_sf"/>
</dbReference>
<dbReference type="GO" id="GO:0008270">
    <property type="term" value="F:zinc ion binding"/>
    <property type="evidence" value="ECO:0007669"/>
    <property type="project" value="UniProtKB-UniRule"/>
</dbReference>
<feature type="domain" description="C2H2-type" evidence="8">
    <location>
        <begin position="222"/>
        <end position="250"/>
    </location>
</feature>
<feature type="binding site" evidence="6">
    <location>
        <position position="17"/>
    </location>
    <ligand>
        <name>Zn(2+)</name>
        <dbReference type="ChEBI" id="CHEBI:29105"/>
    </ligand>
</feature>
<feature type="domain" description="C2H2-type" evidence="8">
    <location>
        <begin position="403"/>
        <end position="431"/>
    </location>
</feature>
<dbReference type="OMA" id="ECRSKMS"/>
<dbReference type="Pfam" id="PF00096">
    <property type="entry name" value="zf-C2H2"/>
    <property type="match status" value="4"/>
</dbReference>
<evidence type="ECO:0000256" key="6">
    <source>
        <dbReference type="PROSITE-ProRule" id="PRU01263"/>
    </source>
</evidence>
<feature type="domain" description="C2H2-type" evidence="8">
    <location>
        <begin position="627"/>
        <end position="655"/>
    </location>
</feature>
<accession>A0A7R8UC34</accession>
<evidence type="ECO:0000256" key="3">
    <source>
        <dbReference type="ARBA" id="ARBA00022771"/>
    </source>
</evidence>
<dbReference type="PROSITE" id="PS50157">
    <property type="entry name" value="ZINC_FINGER_C2H2_2"/>
    <property type="match status" value="15"/>
</dbReference>
<feature type="domain" description="C2H2-type" evidence="8">
    <location>
        <begin position="599"/>
        <end position="627"/>
    </location>
</feature>
<feature type="domain" description="ZAD" evidence="9">
    <location>
        <begin position="15"/>
        <end position="91"/>
    </location>
</feature>
<dbReference type="Pfam" id="PF07776">
    <property type="entry name" value="zf-AD"/>
    <property type="match status" value="1"/>
</dbReference>
<feature type="region of interest" description="Disordered" evidence="7">
    <location>
        <begin position="136"/>
        <end position="182"/>
    </location>
</feature>
<dbReference type="SUPFAM" id="SSF57667">
    <property type="entry name" value="beta-beta-alpha zinc fingers"/>
    <property type="match status" value="7"/>
</dbReference>
<dbReference type="Proteomes" id="UP000594454">
    <property type="component" value="Chromosome 1"/>
</dbReference>
<evidence type="ECO:0000256" key="2">
    <source>
        <dbReference type="ARBA" id="ARBA00022737"/>
    </source>
</evidence>
<dbReference type="PANTHER" id="PTHR24379">
    <property type="entry name" value="KRAB AND ZINC FINGER DOMAIN-CONTAINING"/>
    <property type="match status" value="1"/>
</dbReference>
<feature type="domain" description="C2H2-type" evidence="8">
    <location>
        <begin position="375"/>
        <end position="402"/>
    </location>
</feature>
<evidence type="ECO:0000256" key="7">
    <source>
        <dbReference type="SAM" id="MobiDB-lite"/>
    </source>
</evidence>
<dbReference type="PANTHER" id="PTHR24379:SF121">
    <property type="entry name" value="C2H2-TYPE DOMAIN-CONTAINING PROTEIN"/>
    <property type="match status" value="1"/>
</dbReference>
<name>A0A7R8UC34_HERIL</name>
<dbReference type="InterPro" id="IPR012934">
    <property type="entry name" value="Znf_AD"/>
</dbReference>
<dbReference type="FunFam" id="3.30.160.60:FF:000065">
    <property type="entry name" value="B-cell CLL/lymphoma 6, member B"/>
    <property type="match status" value="1"/>
</dbReference>
<feature type="binding site" evidence="6">
    <location>
        <position position="20"/>
    </location>
    <ligand>
        <name>Zn(2+)</name>
        <dbReference type="ChEBI" id="CHEBI:29105"/>
    </ligand>
</feature>
<feature type="binding site" evidence="6">
    <location>
        <position position="64"/>
    </location>
    <ligand>
        <name>Zn(2+)</name>
        <dbReference type="ChEBI" id="CHEBI:29105"/>
    </ligand>
</feature>
<dbReference type="Gene3D" id="3.30.160.60">
    <property type="entry name" value="Classic Zinc Finger"/>
    <property type="match status" value="10"/>
</dbReference>
<feature type="domain" description="C2H2-type" evidence="8">
    <location>
        <begin position="432"/>
        <end position="459"/>
    </location>
</feature>
<feature type="domain" description="C2H2-type" evidence="8">
    <location>
        <begin position="795"/>
        <end position="820"/>
    </location>
</feature>
<evidence type="ECO:0000313" key="10">
    <source>
        <dbReference type="EMBL" id="CAD7077967.1"/>
    </source>
</evidence>
<dbReference type="GO" id="GO:0005634">
    <property type="term" value="C:nucleus"/>
    <property type="evidence" value="ECO:0007669"/>
    <property type="project" value="InterPro"/>
</dbReference>
<evidence type="ECO:0000259" key="8">
    <source>
        <dbReference type="PROSITE" id="PS50157"/>
    </source>
</evidence>
<keyword evidence="1 6" id="KW-0479">Metal-binding</keyword>
<dbReference type="EMBL" id="LR899009">
    <property type="protein sequence ID" value="CAD7077967.1"/>
    <property type="molecule type" value="Genomic_DNA"/>
</dbReference>
<keyword evidence="11" id="KW-1185">Reference proteome</keyword>
<dbReference type="OrthoDB" id="6077919at2759"/>
<feature type="domain" description="C2H2-type" evidence="8">
    <location>
        <begin position="681"/>
        <end position="709"/>
    </location>
</feature>
<keyword evidence="2" id="KW-0677">Repeat</keyword>
<dbReference type="FunCoup" id="A0A7R8UC34">
    <property type="interactions" value="497"/>
</dbReference>
<dbReference type="InParanoid" id="A0A7R8UC34"/>